<evidence type="ECO:0000256" key="1">
    <source>
        <dbReference type="SAM" id="SignalP"/>
    </source>
</evidence>
<dbReference type="Proteomes" id="UP001370299">
    <property type="component" value="Unassembled WGS sequence"/>
</dbReference>
<evidence type="ECO:0008006" key="4">
    <source>
        <dbReference type="Google" id="ProtNLM"/>
    </source>
</evidence>
<comment type="caution">
    <text evidence="2">The sequence shown here is derived from an EMBL/GenBank/DDBJ whole genome shotgun (WGS) entry which is preliminary data.</text>
</comment>
<keyword evidence="3" id="KW-1185">Reference proteome</keyword>
<protein>
    <recommendedName>
        <fullName evidence="4">Ribosomally synthesized peptide with SipW-like signal peptide</fullName>
    </recommendedName>
</protein>
<reference evidence="2 3" key="1">
    <citation type="submission" date="2024-03" db="EMBL/GenBank/DDBJ databases">
        <title>Whole genomes of four grape xylem sap localized bacterial endophytes.</title>
        <authorList>
            <person name="Kumar G."/>
            <person name="Savka M.A."/>
        </authorList>
    </citation>
    <scope>NUCLEOTIDE SEQUENCE [LARGE SCALE GENOMIC DNA]</scope>
    <source>
        <strain evidence="2 3">RIT_GXS8</strain>
    </source>
</reference>
<evidence type="ECO:0000313" key="2">
    <source>
        <dbReference type="EMBL" id="MEK0170718.1"/>
    </source>
</evidence>
<proteinExistence type="predicted"/>
<evidence type="ECO:0000313" key="3">
    <source>
        <dbReference type="Proteomes" id="UP001370299"/>
    </source>
</evidence>
<gene>
    <name evidence="2" type="ORF">WMN62_04475</name>
</gene>
<dbReference type="RefSeq" id="WP_340196350.1">
    <property type="nucleotide sequence ID" value="NZ_JBBKAP010000025.1"/>
</dbReference>
<dbReference type="EMBL" id="JBBLYY010000028">
    <property type="protein sequence ID" value="MEK0170718.1"/>
    <property type="molecule type" value="Genomic_DNA"/>
</dbReference>
<keyword evidence="1" id="KW-0732">Signal</keyword>
<name>A0ABU8Y9S3_9MICO</name>
<feature type="chain" id="PRO_5047103224" description="Ribosomally synthesized peptide with SipW-like signal peptide" evidence="1">
    <location>
        <begin position="34"/>
        <end position="193"/>
    </location>
</feature>
<feature type="signal peptide" evidence="1">
    <location>
        <begin position="1"/>
        <end position="33"/>
    </location>
</feature>
<accession>A0ABU8Y9S3</accession>
<sequence length="193" mass="20215">MHITSRHGRTAAWIAFPLAVVASGALIATASYAAFSDTTDNAGNAWRTGAVSLTDDDEGAALFDTDTLVPGEGGSNCITVTAETTNPTTVKLYTDEQSDVDALAQHLDMKVERGALGTAGDCSTFTAESTVHDGTLAGLMALDSFGRGVDDWQPTVGTASATYRFTYDLDTETPNTAQESEAGTTFVWEAQTD</sequence>
<organism evidence="2 3">
    <name type="scientific">Curtobacterium citreum</name>
    <dbReference type="NCBI Taxonomy" id="2036"/>
    <lineage>
        <taxon>Bacteria</taxon>
        <taxon>Bacillati</taxon>
        <taxon>Actinomycetota</taxon>
        <taxon>Actinomycetes</taxon>
        <taxon>Micrococcales</taxon>
        <taxon>Microbacteriaceae</taxon>
        <taxon>Curtobacterium</taxon>
    </lineage>
</organism>